<keyword evidence="3" id="KW-1133">Transmembrane helix</keyword>
<evidence type="ECO:0000259" key="4">
    <source>
        <dbReference type="PROSITE" id="PS50850"/>
    </source>
</evidence>
<feature type="transmembrane region" description="Helical" evidence="3">
    <location>
        <begin position="135"/>
        <end position="152"/>
    </location>
</feature>
<keyword evidence="6" id="KW-1185">Reference proteome</keyword>
<keyword evidence="3" id="KW-0812">Transmembrane</keyword>
<dbReference type="InterPro" id="IPR036259">
    <property type="entry name" value="MFS_trans_sf"/>
</dbReference>
<evidence type="ECO:0000256" key="1">
    <source>
        <dbReference type="ARBA" id="ARBA00004141"/>
    </source>
</evidence>
<feature type="region of interest" description="Disordered" evidence="2">
    <location>
        <begin position="1"/>
        <end position="39"/>
    </location>
</feature>
<dbReference type="InterPro" id="IPR020846">
    <property type="entry name" value="MFS_dom"/>
</dbReference>
<dbReference type="SUPFAM" id="SSF103473">
    <property type="entry name" value="MFS general substrate transporter"/>
    <property type="match status" value="1"/>
</dbReference>
<comment type="subcellular location">
    <subcellularLocation>
        <location evidence="1">Membrane</location>
        <topology evidence="1">Multi-pass membrane protein</topology>
    </subcellularLocation>
</comment>
<evidence type="ECO:0000313" key="6">
    <source>
        <dbReference type="Proteomes" id="UP000284706"/>
    </source>
</evidence>
<protein>
    <recommendedName>
        <fullName evidence="4">Major facilitator superfamily (MFS) profile domain-containing protein</fullName>
    </recommendedName>
</protein>
<feature type="transmembrane region" description="Helical" evidence="3">
    <location>
        <begin position="442"/>
        <end position="460"/>
    </location>
</feature>
<dbReference type="PROSITE" id="PS50850">
    <property type="entry name" value="MFS"/>
    <property type="match status" value="1"/>
</dbReference>
<dbReference type="InterPro" id="IPR011701">
    <property type="entry name" value="MFS"/>
</dbReference>
<dbReference type="EMBL" id="NHYE01000251">
    <property type="protein sequence ID" value="PPR06731.1"/>
    <property type="molecule type" value="Genomic_DNA"/>
</dbReference>
<feature type="transmembrane region" description="Helical" evidence="3">
    <location>
        <begin position="158"/>
        <end position="179"/>
    </location>
</feature>
<evidence type="ECO:0000256" key="2">
    <source>
        <dbReference type="SAM" id="MobiDB-lite"/>
    </source>
</evidence>
<organism evidence="5 6">
    <name type="scientific">Gymnopilus dilepis</name>
    <dbReference type="NCBI Taxonomy" id="231916"/>
    <lineage>
        <taxon>Eukaryota</taxon>
        <taxon>Fungi</taxon>
        <taxon>Dikarya</taxon>
        <taxon>Basidiomycota</taxon>
        <taxon>Agaricomycotina</taxon>
        <taxon>Agaricomycetes</taxon>
        <taxon>Agaricomycetidae</taxon>
        <taxon>Agaricales</taxon>
        <taxon>Agaricineae</taxon>
        <taxon>Hymenogastraceae</taxon>
        <taxon>Gymnopilus</taxon>
    </lineage>
</organism>
<dbReference type="PANTHER" id="PTHR42910">
    <property type="entry name" value="TRANSPORTER SCO4007-RELATED"/>
    <property type="match status" value="1"/>
</dbReference>
<dbReference type="CDD" id="cd17324">
    <property type="entry name" value="MFS_NepI_like"/>
    <property type="match status" value="1"/>
</dbReference>
<evidence type="ECO:0000313" key="5">
    <source>
        <dbReference type="EMBL" id="PPR06731.1"/>
    </source>
</evidence>
<dbReference type="AlphaFoldDB" id="A0A409YUN1"/>
<dbReference type="InParanoid" id="A0A409YUN1"/>
<feature type="compositionally biased region" description="Basic and acidic residues" evidence="2">
    <location>
        <begin position="1"/>
        <end position="19"/>
    </location>
</feature>
<feature type="compositionally biased region" description="Polar residues" evidence="2">
    <location>
        <begin position="22"/>
        <end position="39"/>
    </location>
</feature>
<accession>A0A409YUN1</accession>
<reference evidence="5 6" key="1">
    <citation type="journal article" date="2018" name="Evol. Lett.">
        <title>Horizontal gene cluster transfer increased hallucinogenic mushroom diversity.</title>
        <authorList>
            <person name="Reynolds H.T."/>
            <person name="Vijayakumar V."/>
            <person name="Gluck-Thaler E."/>
            <person name="Korotkin H.B."/>
            <person name="Matheny P.B."/>
            <person name="Slot J.C."/>
        </authorList>
    </citation>
    <scope>NUCLEOTIDE SEQUENCE [LARGE SCALE GENOMIC DNA]</scope>
    <source>
        <strain evidence="5 6">SRW20</strain>
    </source>
</reference>
<dbReference type="PANTHER" id="PTHR42910:SF1">
    <property type="entry name" value="MAJOR FACILITATOR SUPERFAMILY (MFS) PROFILE DOMAIN-CONTAINING PROTEIN"/>
    <property type="match status" value="1"/>
</dbReference>
<feature type="transmembrane region" description="Helical" evidence="3">
    <location>
        <begin position="301"/>
        <end position="325"/>
    </location>
</feature>
<dbReference type="GO" id="GO:0022857">
    <property type="term" value="F:transmembrane transporter activity"/>
    <property type="evidence" value="ECO:0007669"/>
    <property type="project" value="InterPro"/>
</dbReference>
<keyword evidence="3" id="KW-0472">Membrane</keyword>
<dbReference type="OrthoDB" id="2105912at2759"/>
<feature type="transmembrane region" description="Helical" evidence="3">
    <location>
        <begin position="191"/>
        <end position="217"/>
    </location>
</feature>
<dbReference type="Proteomes" id="UP000284706">
    <property type="component" value="Unassembled WGS sequence"/>
</dbReference>
<sequence length="500" mass="55106">MEKDEKSDVSLSSDKEKGDQILSYTEQSSPSDSVHQVPTDPSTNEFFFFPIPKSLRHDPQRPFDFRWSRVFVYTFSTTFLTGNLYYCQPLLIEMAKSFDVSYERVSRIPTCVQAGYAVGLFLLCPLGDIFRRRQLVLGLVFLTTFLTIGLTVTRNVVVFEVLSLIIGLANVAPQILIPLVSETAPKEIRGFAFSVVLSGLMFGILLARVVAGIIGQFALWRTVYYTAVGIQAVVLVGLYFTLPDHLPKAATIPYWKVHWTMLVLAVTEPAAVQSIILNLGASAAFAYYWVTLTFLLGGPPYHYSTLVIGLFGLIGMAGVAAGPLSGRFVDRLTPWHANLLSVIFLLAFSGVQVAAGGINISAVIISCFGLDAFQQIQNVAIPNQLFSISMTAISRLNALYMVSVSDERLIHEQQLKIFQYYVGQMIGTTVGAQLFVQYGWRASALFGLSLYVMQVAVLLLRGPHCARKTWFGYEGGIGIHANDIVARENSVQESKSSQSV</sequence>
<name>A0A409YUN1_9AGAR</name>
<feature type="transmembrane region" description="Helical" evidence="3">
    <location>
        <begin position="337"/>
        <end position="365"/>
    </location>
</feature>
<comment type="caution">
    <text evidence="5">The sequence shown here is derived from an EMBL/GenBank/DDBJ whole genome shotgun (WGS) entry which is preliminary data.</text>
</comment>
<feature type="domain" description="Major facilitator superfamily (MFS) profile" evidence="4">
    <location>
        <begin position="62"/>
        <end position="500"/>
    </location>
</feature>
<dbReference type="Gene3D" id="1.20.1250.20">
    <property type="entry name" value="MFS general substrate transporter like domains"/>
    <property type="match status" value="1"/>
</dbReference>
<gene>
    <name evidence="5" type="ORF">CVT26_001336</name>
</gene>
<dbReference type="GO" id="GO:0016020">
    <property type="term" value="C:membrane"/>
    <property type="evidence" value="ECO:0007669"/>
    <property type="project" value="UniProtKB-SubCell"/>
</dbReference>
<feature type="transmembrane region" description="Helical" evidence="3">
    <location>
        <begin position="223"/>
        <end position="242"/>
    </location>
</feature>
<feature type="transmembrane region" description="Helical" evidence="3">
    <location>
        <begin position="106"/>
        <end position="123"/>
    </location>
</feature>
<dbReference type="Pfam" id="PF07690">
    <property type="entry name" value="MFS_1"/>
    <property type="match status" value="1"/>
</dbReference>
<proteinExistence type="predicted"/>
<feature type="transmembrane region" description="Helical" evidence="3">
    <location>
        <begin position="262"/>
        <end position="289"/>
    </location>
</feature>
<evidence type="ECO:0000256" key="3">
    <source>
        <dbReference type="SAM" id="Phobius"/>
    </source>
</evidence>
<feature type="transmembrane region" description="Helical" evidence="3">
    <location>
        <begin position="70"/>
        <end position="86"/>
    </location>
</feature>